<accession>A0AAV7N3P0</accession>
<evidence type="ECO:0000256" key="1">
    <source>
        <dbReference type="SAM" id="MobiDB-lite"/>
    </source>
</evidence>
<feature type="region of interest" description="Disordered" evidence="1">
    <location>
        <begin position="1"/>
        <end position="98"/>
    </location>
</feature>
<dbReference type="Proteomes" id="UP001066276">
    <property type="component" value="Chromosome 9"/>
</dbReference>
<dbReference type="AlphaFoldDB" id="A0AAV7N3P0"/>
<keyword evidence="3" id="KW-1185">Reference proteome</keyword>
<name>A0AAV7N3P0_PLEWA</name>
<feature type="compositionally biased region" description="Low complexity" evidence="1">
    <location>
        <begin position="48"/>
        <end position="62"/>
    </location>
</feature>
<feature type="compositionally biased region" description="Basic and acidic residues" evidence="1">
    <location>
        <begin position="68"/>
        <end position="84"/>
    </location>
</feature>
<protein>
    <submittedName>
        <fullName evidence="2">Uncharacterized protein</fullName>
    </submittedName>
</protein>
<comment type="caution">
    <text evidence="2">The sequence shown here is derived from an EMBL/GenBank/DDBJ whole genome shotgun (WGS) entry which is preliminary data.</text>
</comment>
<evidence type="ECO:0000313" key="3">
    <source>
        <dbReference type="Proteomes" id="UP001066276"/>
    </source>
</evidence>
<dbReference type="EMBL" id="JANPWB010000013">
    <property type="protein sequence ID" value="KAJ1109942.1"/>
    <property type="molecule type" value="Genomic_DNA"/>
</dbReference>
<sequence>MYVFRACGAERPLRGGGERPRHRSPPLEHQGVHELTMPAQKERDRQAALEAAASLQRAASADEVSEGELDHRSHSIDSDSHHSDAAPQVTSRMADDLC</sequence>
<evidence type="ECO:0000313" key="2">
    <source>
        <dbReference type="EMBL" id="KAJ1109942.1"/>
    </source>
</evidence>
<gene>
    <name evidence="2" type="ORF">NDU88_007299</name>
</gene>
<reference evidence="2" key="1">
    <citation type="journal article" date="2022" name="bioRxiv">
        <title>Sequencing and chromosome-scale assembly of the giantPleurodeles waltlgenome.</title>
        <authorList>
            <person name="Brown T."/>
            <person name="Elewa A."/>
            <person name="Iarovenko S."/>
            <person name="Subramanian E."/>
            <person name="Araus A.J."/>
            <person name="Petzold A."/>
            <person name="Susuki M."/>
            <person name="Suzuki K.-i.T."/>
            <person name="Hayashi T."/>
            <person name="Toyoda A."/>
            <person name="Oliveira C."/>
            <person name="Osipova E."/>
            <person name="Leigh N.D."/>
            <person name="Simon A."/>
            <person name="Yun M.H."/>
        </authorList>
    </citation>
    <scope>NUCLEOTIDE SEQUENCE</scope>
    <source>
        <strain evidence="2">20211129_DDA</strain>
        <tissue evidence="2">Liver</tissue>
    </source>
</reference>
<proteinExistence type="predicted"/>
<organism evidence="2 3">
    <name type="scientific">Pleurodeles waltl</name>
    <name type="common">Iberian ribbed newt</name>
    <dbReference type="NCBI Taxonomy" id="8319"/>
    <lineage>
        <taxon>Eukaryota</taxon>
        <taxon>Metazoa</taxon>
        <taxon>Chordata</taxon>
        <taxon>Craniata</taxon>
        <taxon>Vertebrata</taxon>
        <taxon>Euteleostomi</taxon>
        <taxon>Amphibia</taxon>
        <taxon>Batrachia</taxon>
        <taxon>Caudata</taxon>
        <taxon>Salamandroidea</taxon>
        <taxon>Salamandridae</taxon>
        <taxon>Pleurodelinae</taxon>
        <taxon>Pleurodeles</taxon>
    </lineage>
</organism>